<name>A0A1J4QCQ2_9GAMM</name>
<proteinExistence type="predicted"/>
<feature type="transmembrane region" description="Helical" evidence="1">
    <location>
        <begin position="5"/>
        <end position="21"/>
    </location>
</feature>
<evidence type="ECO:0000313" key="3">
    <source>
        <dbReference type="Proteomes" id="UP000243073"/>
    </source>
</evidence>
<evidence type="ECO:0008006" key="4">
    <source>
        <dbReference type="Google" id="ProtNLM"/>
    </source>
</evidence>
<keyword evidence="1" id="KW-1133">Transmembrane helix</keyword>
<dbReference type="InterPro" id="IPR058117">
    <property type="entry name" value="BV97_02767-like"/>
</dbReference>
<sequence>MIYYIAKVVVTAILIVLISEVSKRSSFIGAVLASVPLTSVLAMLWLYIDTGDTGRVKDLASSVFWLVLPSLALFVALTVLLAQGINFYLALAVSIGITAICYWIMVAILRSYGIGL</sequence>
<gene>
    <name evidence="2" type="ORF">BFR47_06045</name>
</gene>
<keyword evidence="1" id="KW-0472">Membrane</keyword>
<evidence type="ECO:0000256" key="1">
    <source>
        <dbReference type="SAM" id="Phobius"/>
    </source>
</evidence>
<dbReference type="AlphaFoldDB" id="A0A1J4QCQ2"/>
<dbReference type="EMBL" id="MDKE01000068">
    <property type="protein sequence ID" value="OIN04461.1"/>
    <property type="molecule type" value="Genomic_DNA"/>
</dbReference>
<feature type="transmembrane region" description="Helical" evidence="1">
    <location>
        <begin position="27"/>
        <end position="47"/>
    </location>
</feature>
<dbReference type="Proteomes" id="UP000243073">
    <property type="component" value="Unassembled WGS sequence"/>
</dbReference>
<evidence type="ECO:0000313" key="2">
    <source>
        <dbReference type="EMBL" id="OIN04461.1"/>
    </source>
</evidence>
<reference evidence="2 3" key="1">
    <citation type="submission" date="2016-07" db="EMBL/GenBank/DDBJ databases">
        <title>Draft Genome Sequence of Oceanisphaera psychrotolerans, isolated from coastal sediment samples.</title>
        <authorList>
            <person name="Zhuo S."/>
            <person name="Ruan Z."/>
        </authorList>
    </citation>
    <scope>NUCLEOTIDE SEQUENCE [LARGE SCALE GENOMIC DNA]</scope>
    <source>
        <strain evidence="2 3">LAM-WHM-ZC</strain>
    </source>
</reference>
<dbReference type="OrthoDB" id="47473at2"/>
<protein>
    <recommendedName>
        <fullName evidence="4">DUF3147 family protein</fullName>
    </recommendedName>
</protein>
<feature type="transmembrane region" description="Helical" evidence="1">
    <location>
        <begin position="59"/>
        <end position="81"/>
    </location>
</feature>
<feature type="transmembrane region" description="Helical" evidence="1">
    <location>
        <begin position="87"/>
        <end position="109"/>
    </location>
</feature>
<accession>A0A1J4QCQ2</accession>
<keyword evidence="3" id="KW-1185">Reference proteome</keyword>
<organism evidence="2 3">
    <name type="scientific">Oceanisphaera psychrotolerans</name>
    <dbReference type="NCBI Taxonomy" id="1414654"/>
    <lineage>
        <taxon>Bacteria</taxon>
        <taxon>Pseudomonadati</taxon>
        <taxon>Pseudomonadota</taxon>
        <taxon>Gammaproteobacteria</taxon>
        <taxon>Aeromonadales</taxon>
        <taxon>Aeromonadaceae</taxon>
        <taxon>Oceanisphaera</taxon>
    </lineage>
</organism>
<keyword evidence="1" id="KW-0812">Transmembrane</keyword>
<comment type="caution">
    <text evidence="2">The sequence shown here is derived from an EMBL/GenBank/DDBJ whole genome shotgun (WGS) entry which is preliminary data.</text>
</comment>
<dbReference type="NCBIfam" id="NF006749">
    <property type="entry name" value="PRK09272.1-2"/>
    <property type="match status" value="1"/>
</dbReference>